<dbReference type="InterPro" id="IPR036188">
    <property type="entry name" value="FAD/NAD-bd_sf"/>
</dbReference>
<protein>
    <recommendedName>
        <fullName evidence="6">FAD dependent oxidoreductase domain-containing protein</fullName>
    </recommendedName>
</protein>
<dbReference type="AlphaFoldDB" id="A0A9W8RXN4"/>
<dbReference type="SUPFAM" id="SSF51905">
    <property type="entry name" value="FAD/NAD(P)-binding domain"/>
    <property type="match status" value="1"/>
</dbReference>
<dbReference type="EMBL" id="JAOQAZ010000018">
    <property type="protein sequence ID" value="KAJ4256917.1"/>
    <property type="molecule type" value="Genomic_DNA"/>
</dbReference>
<dbReference type="Gene3D" id="3.30.9.10">
    <property type="entry name" value="D-Amino Acid Oxidase, subunit A, domain 2"/>
    <property type="match status" value="1"/>
</dbReference>
<evidence type="ECO:0000256" key="2">
    <source>
        <dbReference type="ARBA" id="ARBA00010989"/>
    </source>
</evidence>
<dbReference type="Proteomes" id="UP001152049">
    <property type="component" value="Unassembled WGS sequence"/>
</dbReference>
<keyword evidence="3" id="KW-0285">Flavoprotein</keyword>
<dbReference type="InterPro" id="IPR006076">
    <property type="entry name" value="FAD-dep_OxRdtase"/>
</dbReference>
<keyword evidence="8" id="KW-1185">Reference proteome</keyword>
<gene>
    <name evidence="7" type="ORF">NW762_009013</name>
</gene>
<reference evidence="7" key="1">
    <citation type="submission" date="2022-09" db="EMBL/GenBank/DDBJ databases">
        <title>Fusarium specimens isolated from Avocado Roots.</title>
        <authorList>
            <person name="Stajich J."/>
            <person name="Roper C."/>
            <person name="Heimlech-Rivalta G."/>
        </authorList>
    </citation>
    <scope>NUCLEOTIDE SEQUENCE</scope>
    <source>
        <strain evidence="7">CF00136</strain>
    </source>
</reference>
<dbReference type="GO" id="GO:0008115">
    <property type="term" value="F:sarcosine oxidase activity"/>
    <property type="evidence" value="ECO:0007669"/>
    <property type="project" value="TreeGrafter"/>
</dbReference>
<evidence type="ECO:0000313" key="7">
    <source>
        <dbReference type="EMBL" id="KAJ4256917.1"/>
    </source>
</evidence>
<dbReference type="Pfam" id="PF01266">
    <property type="entry name" value="DAO"/>
    <property type="match status" value="1"/>
</dbReference>
<comment type="cofactor">
    <cofactor evidence="1">
        <name>FAD</name>
        <dbReference type="ChEBI" id="CHEBI:57692"/>
    </cofactor>
</comment>
<keyword evidence="4" id="KW-0274">FAD</keyword>
<dbReference type="SUPFAM" id="SSF54373">
    <property type="entry name" value="FAD-linked reductases, C-terminal domain"/>
    <property type="match status" value="1"/>
</dbReference>
<feature type="domain" description="FAD dependent oxidoreductase" evidence="6">
    <location>
        <begin position="15"/>
        <end position="416"/>
    </location>
</feature>
<dbReference type="GO" id="GO:0050660">
    <property type="term" value="F:flavin adenine dinucleotide binding"/>
    <property type="evidence" value="ECO:0007669"/>
    <property type="project" value="InterPro"/>
</dbReference>
<organism evidence="7 8">
    <name type="scientific">Fusarium torreyae</name>
    <dbReference type="NCBI Taxonomy" id="1237075"/>
    <lineage>
        <taxon>Eukaryota</taxon>
        <taxon>Fungi</taxon>
        <taxon>Dikarya</taxon>
        <taxon>Ascomycota</taxon>
        <taxon>Pezizomycotina</taxon>
        <taxon>Sordariomycetes</taxon>
        <taxon>Hypocreomycetidae</taxon>
        <taxon>Hypocreales</taxon>
        <taxon>Nectriaceae</taxon>
        <taxon>Fusarium</taxon>
    </lineage>
</organism>
<sequence length="471" mass="51646">MSDRDLPPSKTDAISIVGAGIFGLSTAIHLAQRGYKSVTIFDRQPYEETLYSYTQGCDAASAAYGPQKVYQDLSLEAIECWKSWSEELLHDDAAIPPGMIASDRIWINNGDLSCTDENVLPPFEKATIESMEQSGYPDTQLVNNNAHHLALAKDKGLAPHMQPFAKKLLAVLDTTGGVTLADKACRFAMHKAKRLGVQFILDQTAGKVISTIQDSTGRVLGISTADGKIHQAALTILACGGWTPTLVPELDGLAETTAGSVVIFKLPENLRERFSPSRFPAWSFKITDGAEAGIYGFPVDENGLLKIGYRGTKYTNPKVQSDGHERSVPVTRWSENEQLTKIPAQAVKVIRRFTNEYMPELASLDIWMTRLCWYTDSFDNHFIIDHVPNRRGLMVATAGSGHAFKYLPNIGKWIVDIIEGNGLDRAAVKSWSWRSPKEGETPLNKLMEGSSGEKALSNVKLVSGDSVASKL</sequence>
<keyword evidence="5" id="KW-0560">Oxidoreductase</keyword>
<dbReference type="InterPro" id="IPR045170">
    <property type="entry name" value="MTOX"/>
</dbReference>
<accession>A0A9W8RXN4</accession>
<evidence type="ECO:0000313" key="8">
    <source>
        <dbReference type="Proteomes" id="UP001152049"/>
    </source>
</evidence>
<evidence type="ECO:0000256" key="1">
    <source>
        <dbReference type="ARBA" id="ARBA00001974"/>
    </source>
</evidence>
<dbReference type="Gene3D" id="3.50.50.60">
    <property type="entry name" value="FAD/NAD(P)-binding domain"/>
    <property type="match status" value="1"/>
</dbReference>
<dbReference type="PANTHER" id="PTHR10961:SF15">
    <property type="entry name" value="FAD DEPENDENT OXIDOREDUCTASE DOMAIN-CONTAINING PROTEIN"/>
    <property type="match status" value="1"/>
</dbReference>
<comment type="similarity">
    <text evidence="2">Belongs to the MSOX/MTOX family.</text>
</comment>
<name>A0A9W8RXN4_9HYPO</name>
<evidence type="ECO:0000259" key="6">
    <source>
        <dbReference type="Pfam" id="PF01266"/>
    </source>
</evidence>
<proteinExistence type="inferred from homology"/>
<evidence type="ECO:0000256" key="3">
    <source>
        <dbReference type="ARBA" id="ARBA00022630"/>
    </source>
</evidence>
<dbReference type="OrthoDB" id="2219495at2759"/>
<evidence type="ECO:0000256" key="5">
    <source>
        <dbReference type="ARBA" id="ARBA00023002"/>
    </source>
</evidence>
<evidence type="ECO:0000256" key="4">
    <source>
        <dbReference type="ARBA" id="ARBA00022827"/>
    </source>
</evidence>
<comment type="caution">
    <text evidence="7">The sequence shown here is derived from an EMBL/GenBank/DDBJ whole genome shotgun (WGS) entry which is preliminary data.</text>
</comment>
<dbReference type="PANTHER" id="PTHR10961">
    <property type="entry name" value="PEROXISOMAL SARCOSINE OXIDASE"/>
    <property type="match status" value="1"/>
</dbReference>